<dbReference type="EMBL" id="JBFOLJ010000006">
    <property type="protein sequence ID" value="KAL2527840.1"/>
    <property type="molecule type" value="Genomic_DNA"/>
</dbReference>
<evidence type="ECO:0000313" key="1">
    <source>
        <dbReference type="EMBL" id="KAL2527840.1"/>
    </source>
</evidence>
<sequence length="172" mass="18935">MDFSCALVSLSKGEFPDKGLFASVNIKAIGLPHCSRLHNCQSPSGILSQYYIRTIVSHKSINLLVVDFQFQSALGMAIKVIENSRTKMDMWSKDALLISEESRMDIRCRTNGSVHFATLGKSELQAYKADLKSCLVVNAPLLYRAASQVPSSVLKYAINGMNLIFPSNSVSK</sequence>
<organism evidence="1 2">
    <name type="scientific">Forsythia ovata</name>
    <dbReference type="NCBI Taxonomy" id="205694"/>
    <lineage>
        <taxon>Eukaryota</taxon>
        <taxon>Viridiplantae</taxon>
        <taxon>Streptophyta</taxon>
        <taxon>Embryophyta</taxon>
        <taxon>Tracheophyta</taxon>
        <taxon>Spermatophyta</taxon>
        <taxon>Magnoliopsida</taxon>
        <taxon>eudicotyledons</taxon>
        <taxon>Gunneridae</taxon>
        <taxon>Pentapetalae</taxon>
        <taxon>asterids</taxon>
        <taxon>lamiids</taxon>
        <taxon>Lamiales</taxon>
        <taxon>Oleaceae</taxon>
        <taxon>Forsythieae</taxon>
        <taxon>Forsythia</taxon>
    </lineage>
</organism>
<dbReference type="Proteomes" id="UP001604277">
    <property type="component" value="Unassembled WGS sequence"/>
</dbReference>
<dbReference type="AlphaFoldDB" id="A0ABD1UTI3"/>
<gene>
    <name evidence="1" type="ORF">Fot_20441</name>
</gene>
<protein>
    <submittedName>
        <fullName evidence="1">Uncharacterized protein</fullName>
    </submittedName>
</protein>
<accession>A0ABD1UTI3</accession>
<reference evidence="2" key="1">
    <citation type="submission" date="2024-07" db="EMBL/GenBank/DDBJ databases">
        <title>Two chromosome-level genome assemblies of Korean endemic species Abeliophyllum distichum and Forsythia ovata (Oleaceae).</title>
        <authorList>
            <person name="Jang H."/>
        </authorList>
    </citation>
    <scope>NUCLEOTIDE SEQUENCE [LARGE SCALE GENOMIC DNA]</scope>
</reference>
<keyword evidence="2" id="KW-1185">Reference proteome</keyword>
<name>A0ABD1UTI3_9LAMI</name>
<evidence type="ECO:0000313" key="2">
    <source>
        <dbReference type="Proteomes" id="UP001604277"/>
    </source>
</evidence>
<proteinExistence type="predicted"/>
<comment type="caution">
    <text evidence="1">The sequence shown here is derived from an EMBL/GenBank/DDBJ whole genome shotgun (WGS) entry which is preliminary data.</text>
</comment>